<dbReference type="SUPFAM" id="SSF50044">
    <property type="entry name" value="SH3-domain"/>
    <property type="match status" value="1"/>
</dbReference>
<evidence type="ECO:0000259" key="4">
    <source>
        <dbReference type="PROSITE" id="PS50002"/>
    </source>
</evidence>
<evidence type="ECO:0000313" key="5">
    <source>
        <dbReference type="EMBL" id="CAG8582173.1"/>
    </source>
</evidence>
<sequence length="161" mass="18505">MKQETTTFEIASKVGTTDMTEMDPEITELCKNTLADFYGTEDVTRKNEKREKTNSIIEGDSFSYKPKNVVNVIDPDIKIRDFGYADDDPRHWGQPYPGGEEENNEDDEYTNHRARALYDFQAGDAEELSFKEGDILLVKRRLDDGWFFAELNDKTGLGFII</sequence>
<keyword evidence="6" id="KW-1185">Reference proteome</keyword>
<dbReference type="CDD" id="cd00174">
    <property type="entry name" value="SH3"/>
    <property type="match status" value="1"/>
</dbReference>
<reference evidence="5" key="1">
    <citation type="submission" date="2021-06" db="EMBL/GenBank/DDBJ databases">
        <authorList>
            <person name="Kallberg Y."/>
            <person name="Tangrot J."/>
            <person name="Rosling A."/>
        </authorList>
    </citation>
    <scope>NUCLEOTIDE SEQUENCE</scope>
    <source>
        <strain evidence="5">MA453B</strain>
    </source>
</reference>
<dbReference type="OrthoDB" id="19092at2759"/>
<evidence type="ECO:0000256" key="3">
    <source>
        <dbReference type="SAM" id="MobiDB-lite"/>
    </source>
</evidence>
<dbReference type="Proteomes" id="UP000789405">
    <property type="component" value="Unassembled WGS sequence"/>
</dbReference>
<dbReference type="InterPro" id="IPR036028">
    <property type="entry name" value="SH3-like_dom_sf"/>
</dbReference>
<evidence type="ECO:0000256" key="2">
    <source>
        <dbReference type="PROSITE-ProRule" id="PRU00192"/>
    </source>
</evidence>
<dbReference type="SMART" id="SM00326">
    <property type="entry name" value="SH3"/>
    <property type="match status" value="1"/>
</dbReference>
<organism evidence="5 6">
    <name type="scientific">Dentiscutata erythropus</name>
    <dbReference type="NCBI Taxonomy" id="1348616"/>
    <lineage>
        <taxon>Eukaryota</taxon>
        <taxon>Fungi</taxon>
        <taxon>Fungi incertae sedis</taxon>
        <taxon>Mucoromycota</taxon>
        <taxon>Glomeromycotina</taxon>
        <taxon>Glomeromycetes</taxon>
        <taxon>Diversisporales</taxon>
        <taxon>Gigasporaceae</taxon>
        <taxon>Dentiscutata</taxon>
    </lineage>
</organism>
<dbReference type="AlphaFoldDB" id="A0A9N9C056"/>
<proteinExistence type="predicted"/>
<feature type="compositionally biased region" description="Acidic residues" evidence="3">
    <location>
        <begin position="99"/>
        <end position="108"/>
    </location>
</feature>
<dbReference type="EMBL" id="CAJVPY010003121">
    <property type="protein sequence ID" value="CAG8582173.1"/>
    <property type="molecule type" value="Genomic_DNA"/>
</dbReference>
<dbReference type="Gene3D" id="2.30.30.40">
    <property type="entry name" value="SH3 Domains"/>
    <property type="match status" value="1"/>
</dbReference>
<dbReference type="Pfam" id="PF00018">
    <property type="entry name" value="SH3_1"/>
    <property type="match status" value="1"/>
</dbReference>
<dbReference type="PRINTS" id="PR00452">
    <property type="entry name" value="SH3DOMAIN"/>
</dbReference>
<feature type="region of interest" description="Disordered" evidence="3">
    <location>
        <begin position="84"/>
        <end position="108"/>
    </location>
</feature>
<keyword evidence="1 2" id="KW-0728">SH3 domain</keyword>
<feature type="domain" description="SH3" evidence="4">
    <location>
        <begin position="109"/>
        <end position="161"/>
    </location>
</feature>
<name>A0A9N9C056_9GLOM</name>
<evidence type="ECO:0000313" key="6">
    <source>
        <dbReference type="Proteomes" id="UP000789405"/>
    </source>
</evidence>
<dbReference type="InterPro" id="IPR001452">
    <property type="entry name" value="SH3_domain"/>
</dbReference>
<gene>
    <name evidence="5" type="ORF">DERYTH_LOCUS6745</name>
</gene>
<comment type="caution">
    <text evidence="5">The sequence shown here is derived from an EMBL/GenBank/DDBJ whole genome shotgun (WGS) entry which is preliminary data.</text>
</comment>
<protein>
    <submittedName>
        <fullName evidence="5">21286_t:CDS:1</fullName>
    </submittedName>
</protein>
<accession>A0A9N9C056</accession>
<evidence type="ECO:0000256" key="1">
    <source>
        <dbReference type="ARBA" id="ARBA00022443"/>
    </source>
</evidence>
<dbReference type="PROSITE" id="PS50002">
    <property type="entry name" value="SH3"/>
    <property type="match status" value="1"/>
</dbReference>